<evidence type="ECO:0000313" key="1">
    <source>
        <dbReference type="EMBL" id="SNX47746.1"/>
    </source>
</evidence>
<proteinExistence type="predicted"/>
<reference evidence="2" key="1">
    <citation type="submission" date="2016-06" db="EMBL/GenBank/DDBJ databases">
        <authorList>
            <person name="Rodrigo-Torres L."/>
            <person name="Arahal R.D."/>
            <person name="Lucena T."/>
        </authorList>
    </citation>
    <scope>NUCLEOTIDE SEQUENCE [LARGE SCALE GENOMIC DNA]</scope>
    <source>
        <strain evidence="2">CECT8203</strain>
    </source>
</reference>
<dbReference type="Proteomes" id="UP000219336">
    <property type="component" value="Unassembled WGS sequence"/>
</dbReference>
<dbReference type="RefSeq" id="WP_096992990.1">
    <property type="nucleotide sequence ID" value="NZ_JBHSII010000006.1"/>
</dbReference>
<name>A0A240EGR5_9VIBR</name>
<dbReference type="InterPro" id="IPR010982">
    <property type="entry name" value="Lambda_DNA-bd_dom_sf"/>
</dbReference>
<dbReference type="EMBL" id="OANU01000012">
    <property type="protein sequence ID" value="SNX47746.1"/>
    <property type="molecule type" value="Genomic_DNA"/>
</dbReference>
<evidence type="ECO:0000313" key="2">
    <source>
        <dbReference type="Proteomes" id="UP000219336"/>
    </source>
</evidence>
<dbReference type="GO" id="GO:0003677">
    <property type="term" value="F:DNA binding"/>
    <property type="evidence" value="ECO:0007669"/>
    <property type="project" value="InterPro"/>
</dbReference>
<dbReference type="Gene3D" id="1.10.260.40">
    <property type="entry name" value="lambda repressor-like DNA-binding domains"/>
    <property type="match status" value="1"/>
</dbReference>
<dbReference type="SUPFAM" id="SSF47413">
    <property type="entry name" value="lambda repressor-like DNA-binding domains"/>
    <property type="match status" value="1"/>
</dbReference>
<dbReference type="AlphaFoldDB" id="A0A240EGR5"/>
<gene>
    <name evidence="1" type="ORF">VTH8203_01361</name>
</gene>
<protein>
    <submittedName>
        <fullName evidence="1">Uncharacterized protein</fullName>
    </submittedName>
</protein>
<sequence>MIDFKGEKVGWTELSNRYRIPISTLVNRYESGLRGEDLVRQSHQGIGNKRAANKLTENDVRAIKTLLATTELTQAAIAKQFNVHQCHVSDIKRGKKWAEIKL</sequence>
<organism evidence="1 2">
    <name type="scientific">Vibrio thalassae</name>
    <dbReference type="NCBI Taxonomy" id="1243014"/>
    <lineage>
        <taxon>Bacteria</taxon>
        <taxon>Pseudomonadati</taxon>
        <taxon>Pseudomonadota</taxon>
        <taxon>Gammaproteobacteria</taxon>
        <taxon>Vibrionales</taxon>
        <taxon>Vibrionaceae</taxon>
        <taxon>Vibrio</taxon>
    </lineage>
</organism>
<accession>A0A240EGR5</accession>
<keyword evidence="2" id="KW-1185">Reference proteome</keyword>